<dbReference type="EMBL" id="ANOH01000204">
    <property type="protein sequence ID" value="EMI55671.1"/>
    <property type="molecule type" value="Genomic_DNA"/>
</dbReference>
<name>M5UCT2_9BACT</name>
<sequence>MPDVIPAEHLLASIEQELNRIQRSMRLTLQAKLQVLVGKSLGSLQHNRTLAASIQSILDQHGFRLRCHQCGHPAILRVSPRKGVPSGAFVFDHTIDGKRTFHGGGAVVPPVHLVAKPQRKNRRVG</sequence>
<dbReference type="RefSeq" id="WP_008679291.1">
    <property type="nucleotide sequence ID" value="NZ_ANOH01000204.1"/>
</dbReference>
<keyword evidence="2" id="KW-1185">Reference proteome</keyword>
<dbReference type="AlphaFoldDB" id="M5UCT2"/>
<dbReference type="OrthoDB" id="248023at2"/>
<organism evidence="1 2">
    <name type="scientific">Rhodopirellula sallentina SM41</name>
    <dbReference type="NCBI Taxonomy" id="1263870"/>
    <lineage>
        <taxon>Bacteria</taxon>
        <taxon>Pseudomonadati</taxon>
        <taxon>Planctomycetota</taxon>
        <taxon>Planctomycetia</taxon>
        <taxon>Pirellulales</taxon>
        <taxon>Pirellulaceae</taxon>
        <taxon>Rhodopirellula</taxon>
    </lineage>
</organism>
<comment type="caution">
    <text evidence="1">The sequence shown here is derived from an EMBL/GenBank/DDBJ whole genome shotgun (WGS) entry which is preliminary data.</text>
</comment>
<proteinExistence type="predicted"/>
<evidence type="ECO:0000313" key="1">
    <source>
        <dbReference type="EMBL" id="EMI55671.1"/>
    </source>
</evidence>
<dbReference type="PATRIC" id="fig|1263870.3.peg.3062"/>
<gene>
    <name evidence="1" type="ORF">RSSM_02882</name>
</gene>
<protein>
    <submittedName>
        <fullName evidence="1">Uncharacterized protein</fullName>
    </submittedName>
</protein>
<evidence type="ECO:0000313" key="2">
    <source>
        <dbReference type="Proteomes" id="UP000011885"/>
    </source>
</evidence>
<dbReference type="Proteomes" id="UP000011885">
    <property type="component" value="Unassembled WGS sequence"/>
</dbReference>
<reference evidence="1 2" key="1">
    <citation type="journal article" date="2013" name="Mar. Genomics">
        <title>Expression of sulfatases in Rhodopirellula baltica and the diversity of sulfatases in the genus Rhodopirellula.</title>
        <authorList>
            <person name="Wegner C.E."/>
            <person name="Richter-Heitmann T."/>
            <person name="Klindworth A."/>
            <person name="Klockow C."/>
            <person name="Richter M."/>
            <person name="Achstetter T."/>
            <person name="Glockner F.O."/>
            <person name="Harder J."/>
        </authorList>
    </citation>
    <scope>NUCLEOTIDE SEQUENCE [LARGE SCALE GENOMIC DNA]</scope>
    <source>
        <strain evidence="1 2">SM41</strain>
    </source>
</reference>
<accession>M5UCT2</accession>